<proteinExistence type="predicted"/>
<dbReference type="EMBL" id="CM001879">
    <property type="protein sequence ID" value="EOX95344.1"/>
    <property type="molecule type" value="Genomic_DNA"/>
</dbReference>
<dbReference type="Gene3D" id="3.40.50.300">
    <property type="entry name" value="P-loop containing nucleotide triphosphate hydrolases"/>
    <property type="match status" value="1"/>
</dbReference>
<evidence type="ECO:0000313" key="2">
    <source>
        <dbReference type="Proteomes" id="UP000026915"/>
    </source>
</evidence>
<evidence type="ECO:0000313" key="1">
    <source>
        <dbReference type="EMBL" id="EOX95344.1"/>
    </source>
</evidence>
<sequence>MEDSAIDFEGDACINQQPDSKWRGFLRVRVSVDALNPLTTGCPRLDEERVWAELKHEKLWDSCFGCEKFGHLTSSCEDVKMAIFKVSAGWRRDRWQCQVYNGVEATLNGDYVINKWNGRPYSQRYYTIFENRKTLPVWQQKLEFLQALKSNQTLILVDELVLVKPLRVVSGEQKFTLFFFTMNMSCFVSIS</sequence>
<dbReference type="Proteomes" id="UP000026915">
    <property type="component" value="Chromosome 1"/>
</dbReference>
<dbReference type="Gramene" id="EOX95344">
    <property type="protein sequence ID" value="EOX95344"/>
    <property type="gene ID" value="TCM_004858"/>
</dbReference>
<dbReference type="AlphaFoldDB" id="A0A061DRB4"/>
<evidence type="ECO:0008006" key="3">
    <source>
        <dbReference type="Google" id="ProtNLM"/>
    </source>
</evidence>
<dbReference type="STRING" id="3641.A0A061DRB4"/>
<dbReference type="InterPro" id="IPR027417">
    <property type="entry name" value="P-loop_NTPase"/>
</dbReference>
<dbReference type="HOGENOM" id="CLU_1423811_0_0_1"/>
<protein>
    <recommendedName>
        <fullName evidence="3">CCHC-type domain-containing protein</fullName>
    </recommendedName>
</protein>
<organism evidence="1 2">
    <name type="scientific">Theobroma cacao</name>
    <name type="common">Cacao</name>
    <name type="synonym">Cocoa</name>
    <dbReference type="NCBI Taxonomy" id="3641"/>
    <lineage>
        <taxon>Eukaryota</taxon>
        <taxon>Viridiplantae</taxon>
        <taxon>Streptophyta</taxon>
        <taxon>Embryophyta</taxon>
        <taxon>Tracheophyta</taxon>
        <taxon>Spermatophyta</taxon>
        <taxon>Magnoliopsida</taxon>
        <taxon>eudicotyledons</taxon>
        <taxon>Gunneridae</taxon>
        <taxon>Pentapetalae</taxon>
        <taxon>rosids</taxon>
        <taxon>malvids</taxon>
        <taxon>Malvales</taxon>
        <taxon>Malvaceae</taxon>
        <taxon>Byttnerioideae</taxon>
        <taxon>Theobroma</taxon>
    </lineage>
</organism>
<dbReference type="InParanoid" id="A0A061DRB4"/>
<keyword evidence="2" id="KW-1185">Reference proteome</keyword>
<dbReference type="eggNOG" id="KOG0925">
    <property type="taxonomic scope" value="Eukaryota"/>
</dbReference>
<reference evidence="1 2" key="1">
    <citation type="journal article" date="2013" name="Genome Biol.">
        <title>The genome sequence of the most widely cultivated cacao type and its use to identify candidate genes regulating pod color.</title>
        <authorList>
            <person name="Motamayor J.C."/>
            <person name="Mockaitis K."/>
            <person name="Schmutz J."/>
            <person name="Haiminen N."/>
            <person name="Iii D.L."/>
            <person name="Cornejo O."/>
            <person name="Findley S.D."/>
            <person name="Zheng P."/>
            <person name="Utro F."/>
            <person name="Royaert S."/>
            <person name="Saski C."/>
            <person name="Jenkins J."/>
            <person name="Podicheti R."/>
            <person name="Zhao M."/>
            <person name="Scheffler B.E."/>
            <person name="Stack J.C."/>
            <person name="Feltus F.A."/>
            <person name="Mustiga G.M."/>
            <person name="Amores F."/>
            <person name="Phillips W."/>
            <person name="Marelli J.P."/>
            <person name="May G.D."/>
            <person name="Shapiro H."/>
            <person name="Ma J."/>
            <person name="Bustamante C.D."/>
            <person name="Schnell R.J."/>
            <person name="Main D."/>
            <person name="Gilbert D."/>
            <person name="Parida L."/>
            <person name="Kuhn D.N."/>
        </authorList>
    </citation>
    <scope>NUCLEOTIDE SEQUENCE [LARGE SCALE GENOMIC DNA]</scope>
    <source>
        <strain evidence="2">cv. Matina 1-6</strain>
    </source>
</reference>
<accession>A0A061DRB4</accession>
<gene>
    <name evidence="1" type="ORF">TCM_004858</name>
</gene>
<name>A0A061DRB4_THECC</name>